<comment type="catalytic activity">
    <reaction evidence="1">
        <text>ATP + protein L-histidine = ADP + protein N-phospho-L-histidine.</text>
        <dbReference type="EC" id="2.7.13.3"/>
    </reaction>
</comment>
<dbReference type="SMART" id="SM00388">
    <property type="entry name" value="HisKA"/>
    <property type="match status" value="1"/>
</dbReference>
<feature type="domain" description="Histidine kinase" evidence="8">
    <location>
        <begin position="147"/>
        <end position="355"/>
    </location>
</feature>
<dbReference type="OrthoDB" id="8556618at2"/>
<reference evidence="10 11" key="2">
    <citation type="submission" date="2019-02" db="EMBL/GenBank/DDBJ databases">
        <title>Draft Genome Sequences of Six Type Strains of the Genus Massilia.</title>
        <authorList>
            <person name="Miess H."/>
            <person name="Frediansyhah A."/>
            <person name="Gross H."/>
        </authorList>
    </citation>
    <scope>NUCLEOTIDE SEQUENCE [LARGE SCALE GENOMIC DNA]</scope>
    <source>
        <strain evidence="10 11">DSM 17472</strain>
    </source>
</reference>
<dbReference type="SMART" id="SM00387">
    <property type="entry name" value="HATPase_c"/>
    <property type="match status" value="1"/>
</dbReference>
<keyword evidence="4" id="KW-0547">Nucleotide-binding</keyword>
<keyword evidence="6" id="KW-0067">ATP-binding</keyword>
<dbReference type="PROSITE" id="PS50109">
    <property type="entry name" value="HIS_KIN"/>
    <property type="match status" value="1"/>
</dbReference>
<dbReference type="RefSeq" id="WP_131145385.1">
    <property type="nucleotide sequence ID" value="NZ_BMWV01000003.1"/>
</dbReference>
<name>A0A411WWU1_9BURK</name>
<evidence type="ECO:0000313" key="10">
    <source>
        <dbReference type="EMBL" id="QBI01263.1"/>
    </source>
</evidence>
<evidence type="ECO:0000313" key="12">
    <source>
        <dbReference type="Proteomes" id="UP000628442"/>
    </source>
</evidence>
<dbReference type="Pfam" id="PF00512">
    <property type="entry name" value="HisKA"/>
    <property type="match status" value="1"/>
</dbReference>
<dbReference type="PANTHER" id="PTHR42878">
    <property type="entry name" value="TWO-COMPONENT HISTIDINE KINASE"/>
    <property type="match status" value="1"/>
</dbReference>
<dbReference type="GO" id="GO:0030295">
    <property type="term" value="F:protein kinase activator activity"/>
    <property type="evidence" value="ECO:0007669"/>
    <property type="project" value="TreeGrafter"/>
</dbReference>
<dbReference type="Gene3D" id="1.10.287.130">
    <property type="match status" value="1"/>
</dbReference>
<evidence type="ECO:0000256" key="2">
    <source>
        <dbReference type="ARBA" id="ARBA00012438"/>
    </source>
</evidence>
<dbReference type="EMBL" id="BMWV01000003">
    <property type="protein sequence ID" value="GGY37071.1"/>
    <property type="molecule type" value="Genomic_DNA"/>
</dbReference>
<dbReference type="Proteomes" id="UP000628442">
    <property type="component" value="Unassembled WGS sequence"/>
</dbReference>
<keyword evidence="7" id="KW-0902">Two-component regulatory system</keyword>
<dbReference type="SUPFAM" id="SSF47384">
    <property type="entry name" value="Homodimeric domain of signal transducing histidine kinase"/>
    <property type="match status" value="1"/>
</dbReference>
<dbReference type="Proteomes" id="UP000292307">
    <property type="component" value="Chromosome"/>
</dbReference>
<evidence type="ECO:0000313" key="9">
    <source>
        <dbReference type="EMBL" id="GGY37071.1"/>
    </source>
</evidence>
<dbReference type="GO" id="GO:0000155">
    <property type="term" value="F:phosphorelay sensor kinase activity"/>
    <property type="evidence" value="ECO:0007669"/>
    <property type="project" value="InterPro"/>
</dbReference>
<dbReference type="EMBL" id="CP036401">
    <property type="protein sequence ID" value="QBI01263.1"/>
    <property type="molecule type" value="Genomic_DNA"/>
</dbReference>
<evidence type="ECO:0000256" key="4">
    <source>
        <dbReference type="ARBA" id="ARBA00022741"/>
    </source>
</evidence>
<dbReference type="CDD" id="cd00082">
    <property type="entry name" value="HisKA"/>
    <property type="match status" value="1"/>
</dbReference>
<evidence type="ECO:0000256" key="7">
    <source>
        <dbReference type="ARBA" id="ARBA00023012"/>
    </source>
</evidence>
<dbReference type="GO" id="GO:0000156">
    <property type="term" value="F:phosphorelay response regulator activity"/>
    <property type="evidence" value="ECO:0007669"/>
    <property type="project" value="TreeGrafter"/>
</dbReference>
<dbReference type="Pfam" id="PF02518">
    <property type="entry name" value="HATPase_c"/>
    <property type="match status" value="1"/>
</dbReference>
<evidence type="ECO:0000256" key="6">
    <source>
        <dbReference type="ARBA" id="ARBA00022840"/>
    </source>
</evidence>
<keyword evidence="11" id="KW-1185">Reference proteome</keyword>
<reference evidence="9" key="1">
    <citation type="journal article" date="2014" name="Int. J. Syst. Evol. Microbiol.">
        <title>Complete genome sequence of Corynebacterium casei LMG S-19264T (=DSM 44701T), isolated from a smear-ripened cheese.</title>
        <authorList>
            <consortium name="US DOE Joint Genome Institute (JGI-PGF)"/>
            <person name="Walter F."/>
            <person name="Albersmeier A."/>
            <person name="Kalinowski J."/>
            <person name="Ruckert C."/>
        </authorList>
    </citation>
    <scope>NUCLEOTIDE SEQUENCE</scope>
    <source>
        <strain evidence="9">KCTC 12343</strain>
    </source>
</reference>
<dbReference type="InterPro" id="IPR003594">
    <property type="entry name" value="HATPase_dom"/>
</dbReference>
<sequence length="370" mass="40203">MPDQPTEPRQCLPALRDTVLADWIDAVRTHVPRAAELPAPLLIDTLPAFYDELCAAAAGKRTDYRLSTLASEHGGERARLTHYDAETVAHEFQLFRASTFAAWHRAGIALPPDVAATINGMIDEAIRESITGFVLAEAAAREQFFSALAHDIRTPLSTAAMAVEHISRIDDIAAARRLAELAAKQHARIGTMLADMLDVTLLSSTQGETLDMQALDLGALLHDVIACSAMACGRRIDVSAEPAHGYWHRESLRRAIENLLGNAVKYSTPGTTITAALHCYGGRVALSITNAGPPIPPERVEALFQLFRRGAAQEERGWGIGLPFVRSVAERHCGSITVECRDGQTTFTLDFPVDPRPFLPARGGVARRHP</sequence>
<accession>A0A411WWU1</accession>
<keyword evidence="3" id="KW-0808">Transferase</keyword>
<dbReference type="InterPro" id="IPR050351">
    <property type="entry name" value="BphY/WalK/GraS-like"/>
</dbReference>
<dbReference type="PANTHER" id="PTHR42878:SF7">
    <property type="entry name" value="SENSOR HISTIDINE KINASE GLRK"/>
    <property type="match status" value="1"/>
</dbReference>
<dbReference type="InterPro" id="IPR036890">
    <property type="entry name" value="HATPase_C_sf"/>
</dbReference>
<dbReference type="InterPro" id="IPR005467">
    <property type="entry name" value="His_kinase_dom"/>
</dbReference>
<dbReference type="SUPFAM" id="SSF55874">
    <property type="entry name" value="ATPase domain of HSP90 chaperone/DNA topoisomerase II/histidine kinase"/>
    <property type="match status" value="1"/>
</dbReference>
<organism evidence="9 12">
    <name type="scientific">Pseudoduganella albidiflava</name>
    <dbReference type="NCBI Taxonomy" id="321983"/>
    <lineage>
        <taxon>Bacteria</taxon>
        <taxon>Pseudomonadati</taxon>
        <taxon>Pseudomonadota</taxon>
        <taxon>Betaproteobacteria</taxon>
        <taxon>Burkholderiales</taxon>
        <taxon>Oxalobacteraceae</taxon>
        <taxon>Telluria group</taxon>
        <taxon>Pseudoduganella</taxon>
    </lineage>
</organism>
<evidence type="ECO:0000256" key="1">
    <source>
        <dbReference type="ARBA" id="ARBA00000085"/>
    </source>
</evidence>
<dbReference type="InterPro" id="IPR003661">
    <property type="entry name" value="HisK_dim/P_dom"/>
</dbReference>
<dbReference type="AlphaFoldDB" id="A0A411WWU1"/>
<proteinExistence type="predicted"/>
<gene>
    <name evidence="10" type="ORF">EYF70_10740</name>
    <name evidence="9" type="ORF">GCM10007387_19270</name>
</gene>
<keyword evidence="5 10" id="KW-0418">Kinase</keyword>
<dbReference type="InterPro" id="IPR036097">
    <property type="entry name" value="HisK_dim/P_sf"/>
</dbReference>
<evidence type="ECO:0000256" key="5">
    <source>
        <dbReference type="ARBA" id="ARBA00022777"/>
    </source>
</evidence>
<protein>
    <recommendedName>
        <fullName evidence="2">histidine kinase</fullName>
        <ecNumber evidence="2">2.7.13.3</ecNumber>
    </recommendedName>
</protein>
<evidence type="ECO:0000259" key="8">
    <source>
        <dbReference type="PROSITE" id="PS50109"/>
    </source>
</evidence>
<dbReference type="Gene3D" id="3.30.565.10">
    <property type="entry name" value="Histidine kinase-like ATPase, C-terminal domain"/>
    <property type="match status" value="1"/>
</dbReference>
<dbReference type="GO" id="GO:0005524">
    <property type="term" value="F:ATP binding"/>
    <property type="evidence" value="ECO:0007669"/>
    <property type="project" value="UniProtKB-KW"/>
</dbReference>
<dbReference type="GO" id="GO:0007234">
    <property type="term" value="P:osmosensory signaling via phosphorelay pathway"/>
    <property type="evidence" value="ECO:0007669"/>
    <property type="project" value="TreeGrafter"/>
</dbReference>
<evidence type="ECO:0000313" key="11">
    <source>
        <dbReference type="Proteomes" id="UP000292307"/>
    </source>
</evidence>
<dbReference type="EC" id="2.7.13.3" evidence="2"/>
<reference evidence="9" key="3">
    <citation type="submission" date="2022-12" db="EMBL/GenBank/DDBJ databases">
        <authorList>
            <person name="Sun Q."/>
            <person name="Kim S."/>
        </authorList>
    </citation>
    <scope>NUCLEOTIDE SEQUENCE</scope>
    <source>
        <strain evidence="9">KCTC 12343</strain>
    </source>
</reference>
<evidence type="ECO:0000256" key="3">
    <source>
        <dbReference type="ARBA" id="ARBA00022679"/>
    </source>
</evidence>